<gene>
    <name evidence="3" type="ORF">ACFOMG_01675</name>
</gene>
<feature type="chain" id="PRO_5045534305" evidence="1">
    <location>
        <begin position="27"/>
        <end position="700"/>
    </location>
</feature>
<protein>
    <submittedName>
        <fullName evidence="3">Alkaline phosphatase PhoX</fullName>
    </submittedName>
</protein>
<accession>A0ABV7VMW6</accession>
<dbReference type="PANTHER" id="PTHR35399:SF2">
    <property type="entry name" value="DUF839 DOMAIN-CONTAINING PROTEIN"/>
    <property type="match status" value="1"/>
</dbReference>
<feature type="signal peptide" evidence="1">
    <location>
        <begin position="1"/>
        <end position="26"/>
    </location>
</feature>
<dbReference type="Pfam" id="PF05787">
    <property type="entry name" value="PhoX"/>
    <property type="match status" value="1"/>
</dbReference>
<evidence type="ECO:0000313" key="4">
    <source>
        <dbReference type="Proteomes" id="UP001595722"/>
    </source>
</evidence>
<dbReference type="Pfam" id="PF23657">
    <property type="entry name" value="DUF7151"/>
    <property type="match status" value="1"/>
</dbReference>
<dbReference type="InterPro" id="IPR018247">
    <property type="entry name" value="EF_Hand_1_Ca_BS"/>
</dbReference>
<name>A0ABV7VMW6_9GAMM</name>
<comment type="caution">
    <text evidence="3">The sequence shown here is derived from an EMBL/GenBank/DDBJ whole genome shotgun (WGS) entry which is preliminary data.</text>
</comment>
<reference evidence="4" key="1">
    <citation type="journal article" date="2019" name="Int. J. Syst. Evol. Microbiol.">
        <title>The Global Catalogue of Microorganisms (GCM) 10K type strain sequencing project: providing services to taxonomists for standard genome sequencing and annotation.</title>
        <authorList>
            <consortium name="The Broad Institute Genomics Platform"/>
            <consortium name="The Broad Institute Genome Sequencing Center for Infectious Disease"/>
            <person name="Wu L."/>
            <person name="Ma J."/>
        </authorList>
    </citation>
    <scope>NUCLEOTIDE SEQUENCE [LARGE SCALE GENOMIC DNA]</scope>
    <source>
        <strain evidence="4">KCTC 42424</strain>
    </source>
</reference>
<dbReference type="Proteomes" id="UP001595722">
    <property type="component" value="Unassembled WGS sequence"/>
</dbReference>
<dbReference type="InterPro" id="IPR008557">
    <property type="entry name" value="PhoX"/>
</dbReference>
<keyword evidence="4" id="KW-1185">Reference proteome</keyword>
<dbReference type="PROSITE" id="PS00018">
    <property type="entry name" value="EF_HAND_1"/>
    <property type="match status" value="1"/>
</dbReference>
<feature type="domain" description="DUF7151" evidence="2">
    <location>
        <begin position="44"/>
        <end position="88"/>
    </location>
</feature>
<proteinExistence type="predicted"/>
<evidence type="ECO:0000259" key="2">
    <source>
        <dbReference type="Pfam" id="PF23657"/>
    </source>
</evidence>
<dbReference type="PROSITE" id="PS51257">
    <property type="entry name" value="PROKAR_LIPOPROTEIN"/>
    <property type="match status" value="1"/>
</dbReference>
<evidence type="ECO:0000313" key="3">
    <source>
        <dbReference type="EMBL" id="MFC3678819.1"/>
    </source>
</evidence>
<organism evidence="3 4">
    <name type="scientific">Bacterioplanoides pacificum</name>
    <dbReference type="NCBI Taxonomy" id="1171596"/>
    <lineage>
        <taxon>Bacteria</taxon>
        <taxon>Pseudomonadati</taxon>
        <taxon>Pseudomonadota</taxon>
        <taxon>Gammaproteobacteria</taxon>
        <taxon>Oceanospirillales</taxon>
        <taxon>Oceanospirillaceae</taxon>
        <taxon>Bacterioplanoides</taxon>
    </lineage>
</organism>
<keyword evidence="1" id="KW-0732">Signal</keyword>
<dbReference type="RefSeq" id="WP_376864367.1">
    <property type="nucleotide sequence ID" value="NZ_JBHRYB010000001.1"/>
</dbReference>
<evidence type="ECO:0000256" key="1">
    <source>
        <dbReference type="SAM" id="SignalP"/>
    </source>
</evidence>
<dbReference type="EMBL" id="JBHRYB010000001">
    <property type="protein sequence ID" value="MFC3678819.1"/>
    <property type="molecule type" value="Genomic_DNA"/>
</dbReference>
<dbReference type="PANTHER" id="PTHR35399">
    <property type="entry name" value="SLR8030 PROTEIN"/>
    <property type="match status" value="1"/>
</dbReference>
<dbReference type="InterPro" id="IPR055575">
    <property type="entry name" value="DUF7151"/>
</dbReference>
<sequence>METMHKSSLYKAVMLALTTTALVACGSDDDNDKKSADTAKNPSSISKVAALTANTSCTNGGHLVHSGIDDNGNGVLDDNEIDDTVEVCDGQDGSDGKDAYTPLVSFAEVALPTDDSAKRDLQTTTSVTIDGVAQTVSYTRLMATGDKGNGETFGLSKDVSGAVIQFEDASDYLCNGTNDGVGSGLDYVSILQKHDKLWMVAQFECQVGSMYSAELEQTAEGVLSVKADSLKFVDQSNDFGGFVHCAGQTTPWQSHLGSEEYEPDANEFETALITDGQPLTGNKYTDETALYWSTTAERATGFNAAKEAGIQRMSPYFYGWTPEVTVEDAAGNTTYTKHYAMGRFSHELAYVMPDQRTVYMSDDGTNVGLFMFVADAAMDLSAGTLYAAKWIQTSDAKGGRAEIDWVNLGHTDNATVRNVINKDLNFSDVFDTESPSTDHTCPTAGFHYYKYANECLKVADVDGSGAVDAVDEVIASRLEARRYAAIKGATLEFRKEEGITFDADHSKLYVAMSSIEYGMESYAKRGDTSKTYYDDGGPDDIRLPYNACGAVYAMDVTPGMKDTSNTAINSRMVVSNMNAVITGTPDSSVTGNSCDVNGISNPDNVAYLQGSDTLVIGEDTGQHENNMVWAYNVVNGELTRIATTPLDAETTSPFWHDINGFGYMTLVSQHPLDGVDGVSEADKQSNVGVIGPMDLSALKK</sequence>